<dbReference type="InterPro" id="IPR057326">
    <property type="entry name" value="KR_dom"/>
</dbReference>
<dbReference type="Pfam" id="PF13561">
    <property type="entry name" value="adh_short_C2"/>
    <property type="match status" value="1"/>
</dbReference>
<dbReference type="KEGG" id="dsc:ABOD76_20300"/>
<dbReference type="RefSeq" id="WP_350245545.1">
    <property type="nucleotide sequence ID" value="NZ_CP158300.1"/>
</dbReference>
<protein>
    <submittedName>
        <fullName evidence="6">SDR family oxidoreductase</fullName>
        <ecNumber evidence="6">1.-.-.-</ecNumber>
    </submittedName>
</protein>
<comment type="similarity">
    <text evidence="1">Belongs to the short-chain dehydrogenases/reductases (SDR) family.</text>
</comment>
<keyword evidence="2 6" id="KW-0560">Oxidoreductase</keyword>
<dbReference type="SUPFAM" id="SSF51735">
    <property type="entry name" value="NAD(P)-binding Rossmann-fold domains"/>
    <property type="match status" value="1"/>
</dbReference>
<dbReference type="FunFam" id="3.40.50.720:FF:000084">
    <property type="entry name" value="Short-chain dehydrogenase reductase"/>
    <property type="match status" value="1"/>
</dbReference>
<organism evidence="6">
    <name type="scientific">Deinococcus sonorensis KR-87</name>
    <dbReference type="NCBI Taxonomy" id="694439"/>
    <lineage>
        <taxon>Bacteria</taxon>
        <taxon>Thermotogati</taxon>
        <taxon>Deinococcota</taxon>
        <taxon>Deinococci</taxon>
        <taxon>Deinococcales</taxon>
        <taxon>Deinococcaceae</taxon>
        <taxon>Deinococcus</taxon>
    </lineage>
</organism>
<dbReference type="InterPro" id="IPR002347">
    <property type="entry name" value="SDR_fam"/>
</dbReference>
<dbReference type="InterPro" id="IPR020904">
    <property type="entry name" value="Sc_DH/Rdtase_CS"/>
</dbReference>
<dbReference type="EC" id="1.-.-.-" evidence="6"/>
<dbReference type="Gene3D" id="3.40.50.720">
    <property type="entry name" value="NAD(P)-binding Rossmann-like Domain"/>
    <property type="match status" value="1"/>
</dbReference>
<accession>A0AAU7UFY0</accession>
<evidence type="ECO:0000256" key="4">
    <source>
        <dbReference type="SAM" id="MobiDB-lite"/>
    </source>
</evidence>
<proteinExistence type="inferred from homology"/>
<dbReference type="NCBIfam" id="NF005559">
    <property type="entry name" value="PRK07231.1"/>
    <property type="match status" value="1"/>
</dbReference>
<keyword evidence="3" id="KW-0520">NAD</keyword>
<dbReference type="PANTHER" id="PTHR24321:SF8">
    <property type="entry name" value="ESTRADIOL 17-BETA-DEHYDROGENASE 8-RELATED"/>
    <property type="match status" value="1"/>
</dbReference>
<dbReference type="GO" id="GO:0016491">
    <property type="term" value="F:oxidoreductase activity"/>
    <property type="evidence" value="ECO:0007669"/>
    <property type="project" value="UniProtKB-KW"/>
</dbReference>
<feature type="domain" description="Ketoreductase" evidence="5">
    <location>
        <begin position="44"/>
        <end position="233"/>
    </location>
</feature>
<reference evidence="6" key="1">
    <citation type="submission" date="2024-06" db="EMBL/GenBank/DDBJ databases">
        <title>Draft Genome Sequence of Deinococcus sonorensis Type Strain KR-87, a Biofilm Producing Representative of the Genus Deinococcus.</title>
        <authorList>
            <person name="Boren L.S."/>
            <person name="Grosso R.A."/>
            <person name="Hugenberg-Cox A.N."/>
            <person name="Hill J.T.E."/>
            <person name="Albert C.M."/>
            <person name="Tuohy J.M."/>
        </authorList>
    </citation>
    <scope>NUCLEOTIDE SEQUENCE</scope>
    <source>
        <strain evidence="6">KR-87</strain>
        <plasmid evidence="6">pDson02</plasmid>
    </source>
</reference>
<evidence type="ECO:0000256" key="2">
    <source>
        <dbReference type="ARBA" id="ARBA00023002"/>
    </source>
</evidence>
<geneLocation type="plasmid" evidence="6">
    <name>pDson02</name>
</geneLocation>
<dbReference type="PROSITE" id="PS00061">
    <property type="entry name" value="ADH_SHORT"/>
    <property type="match status" value="1"/>
</dbReference>
<dbReference type="PANTHER" id="PTHR24321">
    <property type="entry name" value="DEHYDROGENASES, SHORT CHAIN"/>
    <property type="match status" value="1"/>
</dbReference>
<keyword evidence="6" id="KW-0614">Plasmid</keyword>
<evidence type="ECO:0000256" key="1">
    <source>
        <dbReference type="ARBA" id="ARBA00006484"/>
    </source>
</evidence>
<dbReference type="EMBL" id="CP158300">
    <property type="protein sequence ID" value="XBV87395.1"/>
    <property type="molecule type" value="Genomic_DNA"/>
</dbReference>
<dbReference type="PRINTS" id="PR00080">
    <property type="entry name" value="SDRFAMILY"/>
</dbReference>
<dbReference type="PRINTS" id="PR00081">
    <property type="entry name" value="GDHRDH"/>
</dbReference>
<name>A0AAU7UFY0_9DEIO</name>
<evidence type="ECO:0000313" key="6">
    <source>
        <dbReference type="EMBL" id="XBV87395.1"/>
    </source>
</evidence>
<evidence type="ECO:0000256" key="3">
    <source>
        <dbReference type="ARBA" id="ARBA00023027"/>
    </source>
</evidence>
<dbReference type="SMART" id="SM00822">
    <property type="entry name" value="PKS_KR"/>
    <property type="match status" value="1"/>
</dbReference>
<dbReference type="AlphaFoldDB" id="A0AAU7UFY0"/>
<gene>
    <name evidence="6" type="ORF">ABOD76_20300</name>
</gene>
<dbReference type="InterPro" id="IPR036291">
    <property type="entry name" value="NAD(P)-bd_dom_sf"/>
</dbReference>
<sequence length="283" mass="29360">MTTDPQHTPSPPLAHSNPNPTSGAIPRTDPSPLPAVSARRFEDRTVLVTGAASGIGLATALRFAQEGARVVIADLHADQAQAAAEKAKAAGAQDALALACDVSDEQQVQACVRQTVERFGGLDVVVNNAGLMTFKPIVELSGADWSRVLGVDLLGSFYFIREAFRVMKPGGSVVNVSSIHAVETSPLVAPYAAAKAAVLSLTRTAAIEGSPLGIRVNAVLPGAVNTPMLWDNPNVRSGAEQVDRSMVGEPEDLAAAVAFLASTEARFVQGAALVVDGGRLDHL</sequence>
<dbReference type="CDD" id="cd05233">
    <property type="entry name" value="SDR_c"/>
    <property type="match status" value="1"/>
</dbReference>
<feature type="region of interest" description="Disordered" evidence="4">
    <location>
        <begin position="1"/>
        <end position="35"/>
    </location>
</feature>
<evidence type="ECO:0000259" key="5">
    <source>
        <dbReference type="SMART" id="SM00822"/>
    </source>
</evidence>